<reference evidence="4 5" key="1">
    <citation type="journal article" date="2014" name="Int. J. Syst. Evol. Microbiol.">
        <title>Complete genome sequence of Corynebacterium casei LMG S-19264T (=DSM 44701T), isolated from a smear-ripened cheese.</title>
        <authorList>
            <consortium name="US DOE Joint Genome Institute (JGI-PGF)"/>
            <person name="Walter F."/>
            <person name="Albersmeier A."/>
            <person name="Kalinowski J."/>
            <person name="Ruckert C."/>
        </authorList>
    </citation>
    <scope>NUCLEOTIDE SEQUENCE [LARGE SCALE GENOMIC DNA]</scope>
    <source>
        <strain evidence="4 5">CGMCC 4.7111</strain>
    </source>
</reference>
<dbReference type="InterPro" id="IPR036412">
    <property type="entry name" value="HAD-like_sf"/>
</dbReference>
<name>A0A918DBH6_9ACTN</name>
<evidence type="ECO:0000256" key="1">
    <source>
        <dbReference type="ARBA" id="ARBA00001946"/>
    </source>
</evidence>
<evidence type="ECO:0000256" key="3">
    <source>
        <dbReference type="ARBA" id="ARBA00022842"/>
    </source>
</evidence>
<evidence type="ECO:0000313" key="5">
    <source>
        <dbReference type="Proteomes" id="UP000600365"/>
    </source>
</evidence>
<dbReference type="PANTHER" id="PTHR46470">
    <property type="entry name" value="N-ACYLNEURAMINATE-9-PHOSPHATASE"/>
    <property type="match status" value="1"/>
</dbReference>
<dbReference type="PANTHER" id="PTHR46470:SF3">
    <property type="entry name" value="N-ACYLNEURAMINATE-9-PHOSPHATASE"/>
    <property type="match status" value="1"/>
</dbReference>
<comment type="cofactor">
    <cofactor evidence="1">
        <name>Mg(2+)</name>
        <dbReference type="ChEBI" id="CHEBI:18420"/>
    </cofactor>
</comment>
<dbReference type="InterPro" id="IPR051400">
    <property type="entry name" value="HAD-like_hydrolase"/>
</dbReference>
<dbReference type="NCBIfam" id="TIGR01549">
    <property type="entry name" value="HAD-SF-IA-v1"/>
    <property type="match status" value="1"/>
</dbReference>
<keyword evidence="5" id="KW-1185">Reference proteome</keyword>
<dbReference type="InterPro" id="IPR006439">
    <property type="entry name" value="HAD-SF_hydro_IA"/>
</dbReference>
<dbReference type="RefSeq" id="WP_189192717.1">
    <property type="nucleotide sequence ID" value="NZ_BMMM01000041.1"/>
</dbReference>
<dbReference type="GO" id="GO:0016791">
    <property type="term" value="F:phosphatase activity"/>
    <property type="evidence" value="ECO:0007669"/>
    <property type="project" value="TreeGrafter"/>
</dbReference>
<dbReference type="Gene3D" id="3.40.50.1000">
    <property type="entry name" value="HAD superfamily/HAD-like"/>
    <property type="match status" value="1"/>
</dbReference>
<dbReference type="InterPro" id="IPR023214">
    <property type="entry name" value="HAD_sf"/>
</dbReference>
<proteinExistence type="predicted"/>
<dbReference type="Gene3D" id="1.10.150.520">
    <property type="match status" value="1"/>
</dbReference>
<dbReference type="AlphaFoldDB" id="A0A918DBH6"/>
<dbReference type="PRINTS" id="PR00413">
    <property type="entry name" value="HADHALOGNASE"/>
</dbReference>
<dbReference type="InterPro" id="IPR041492">
    <property type="entry name" value="HAD_2"/>
</dbReference>
<gene>
    <name evidence="4" type="ORF">GCM10011579_098700</name>
</gene>
<dbReference type="EMBL" id="BMMM01000041">
    <property type="protein sequence ID" value="GGN96832.1"/>
    <property type="molecule type" value="Genomic_DNA"/>
</dbReference>
<dbReference type="SFLD" id="SFLDS00003">
    <property type="entry name" value="Haloacid_Dehalogenase"/>
    <property type="match status" value="1"/>
</dbReference>
<dbReference type="Proteomes" id="UP000600365">
    <property type="component" value="Unassembled WGS sequence"/>
</dbReference>
<dbReference type="Pfam" id="PF13419">
    <property type="entry name" value="HAD_2"/>
    <property type="match status" value="1"/>
</dbReference>
<keyword evidence="3" id="KW-0460">Magnesium</keyword>
<dbReference type="GO" id="GO:0019752">
    <property type="term" value="P:carboxylic acid metabolic process"/>
    <property type="evidence" value="ECO:0007669"/>
    <property type="project" value="UniProtKB-ARBA"/>
</dbReference>
<comment type="caution">
    <text evidence="4">The sequence shown here is derived from an EMBL/GenBank/DDBJ whole genome shotgun (WGS) entry which is preliminary data.</text>
</comment>
<accession>A0A918DBH6</accession>
<evidence type="ECO:0000313" key="4">
    <source>
        <dbReference type="EMBL" id="GGN96832.1"/>
    </source>
</evidence>
<dbReference type="SFLD" id="SFLDG01129">
    <property type="entry name" value="C1.5:_HAD__Beta-PGM__Phosphata"/>
    <property type="match status" value="1"/>
</dbReference>
<organism evidence="4 5">
    <name type="scientific">Streptomyces albiflavescens</name>
    <dbReference type="NCBI Taxonomy" id="1623582"/>
    <lineage>
        <taxon>Bacteria</taxon>
        <taxon>Bacillati</taxon>
        <taxon>Actinomycetota</taxon>
        <taxon>Actinomycetes</taxon>
        <taxon>Kitasatosporales</taxon>
        <taxon>Streptomycetaceae</taxon>
        <taxon>Streptomyces</taxon>
    </lineage>
</organism>
<sequence>MQRLVIFDLDNTLVDRQGPLADWVSAFSAQHALDDDARLRLLQFVRERACPETFEAIRNQYGLAPSAATLWRDYLAHMARSVTCPAHVLEGLSMLRRAGWKVAIATNGTSEIQNAKVAGAGIADHVDAVCTSEAAGVRKPEIVIFEKAAAACGVDLAHGGWMVGDGVDTDIHGGSAAGLRTVWISGGRPWPGGDTAPDHVTTDVLQAIDLLLTTPSRGHRDGF</sequence>
<evidence type="ECO:0000256" key="2">
    <source>
        <dbReference type="ARBA" id="ARBA00022801"/>
    </source>
</evidence>
<dbReference type="SUPFAM" id="SSF56784">
    <property type="entry name" value="HAD-like"/>
    <property type="match status" value="1"/>
</dbReference>
<keyword evidence="2" id="KW-0378">Hydrolase</keyword>
<protein>
    <submittedName>
        <fullName evidence="4">Noncanonical pyrimidine nucleotidase, YjjG family protein</fullName>
    </submittedName>
</protein>